<dbReference type="Gene3D" id="3.30.1540.10">
    <property type="entry name" value="formyl-coa transferase, domain 3"/>
    <property type="match status" value="1"/>
</dbReference>
<evidence type="ECO:0008006" key="4">
    <source>
        <dbReference type="Google" id="ProtNLM"/>
    </source>
</evidence>
<sequence length="370" mass="40613">MDIGFLIPSALTSLKLATLGADVVKVERPGGGDRIRHIPPFAPDGESPQHQPQNRGKRSIALDLGTTEGRELFLRLARKADVIIENQLPGTWLKHGIDFAALRQERPSLIVCSVTGFGQTGPLSQLPSHGLNMDALADCMPLEWQDGQPRVGTPFTSWGNEMGSTYAAMAICAAIANVRKGGEGAWVDLSCWDAMVEAHRTEIAMSTRTGERFNSHDHKMGPIYNTYLSRDGKPVLLGALEPKFWAAFCRGIGREDMLHYHTGEEIEFGADDETLGRELAAIFVKEDAATWEKRFIDWDVVGCVVLQIDEVMKHPHFAARGIVEGEVGQWPNITSAIRWHHTGERAGSGMKAPPAVDADRDSVITEWLSA</sequence>
<keyword evidence="3" id="KW-1185">Reference proteome</keyword>
<dbReference type="PANTHER" id="PTHR48228:SF5">
    <property type="entry name" value="ALPHA-METHYLACYL-COA RACEMASE"/>
    <property type="match status" value="1"/>
</dbReference>
<dbReference type="InterPro" id="IPR023606">
    <property type="entry name" value="CoA-Trfase_III_dom_1_sf"/>
</dbReference>
<gene>
    <name evidence="2" type="ORF">GPA26_08900</name>
</gene>
<dbReference type="InterPro" id="IPR050509">
    <property type="entry name" value="CoA-transferase_III"/>
</dbReference>
<dbReference type="SUPFAM" id="SSF89796">
    <property type="entry name" value="CoA-transferase family III (CaiB/BaiF)"/>
    <property type="match status" value="1"/>
</dbReference>
<dbReference type="PANTHER" id="PTHR48228">
    <property type="entry name" value="SUCCINYL-COA--D-CITRAMALATE COA-TRANSFERASE"/>
    <property type="match status" value="1"/>
</dbReference>
<dbReference type="InterPro" id="IPR044855">
    <property type="entry name" value="CoA-Trfase_III_dom3_sf"/>
</dbReference>
<accession>A0ABX1MU12</accession>
<name>A0ABX1MU12_9RHOO</name>
<evidence type="ECO:0000313" key="2">
    <source>
        <dbReference type="EMBL" id="NMF88602.1"/>
    </source>
</evidence>
<evidence type="ECO:0000256" key="1">
    <source>
        <dbReference type="SAM" id="MobiDB-lite"/>
    </source>
</evidence>
<proteinExistence type="predicted"/>
<feature type="region of interest" description="Disordered" evidence="1">
    <location>
        <begin position="30"/>
        <end position="57"/>
    </location>
</feature>
<evidence type="ECO:0000313" key="3">
    <source>
        <dbReference type="Proteomes" id="UP000652074"/>
    </source>
</evidence>
<comment type="caution">
    <text evidence="2">The sequence shown here is derived from an EMBL/GenBank/DDBJ whole genome shotgun (WGS) entry which is preliminary data.</text>
</comment>
<dbReference type="InterPro" id="IPR003673">
    <property type="entry name" value="CoA-Trfase_fam_III"/>
</dbReference>
<dbReference type="Proteomes" id="UP000652074">
    <property type="component" value="Unassembled WGS sequence"/>
</dbReference>
<reference evidence="2 3" key="1">
    <citation type="submission" date="2019-12" db="EMBL/GenBank/DDBJ databases">
        <title>Comparative genomics gives insights into the taxonomy of the Azoarcus-Aromatoleum group and reveals separate origins of nif in the plant-associated Azoarcus and non-plant-associated Aromatoleum sub-groups.</title>
        <authorList>
            <person name="Lafos M."/>
            <person name="Maluk M."/>
            <person name="Batista M."/>
            <person name="Junghare M."/>
            <person name="Carmona M."/>
            <person name="Faoro H."/>
            <person name="Cruz L.M."/>
            <person name="Battistoni F."/>
            <person name="De Souza E."/>
            <person name="Pedrosa F."/>
            <person name="Chen W.-M."/>
            <person name="Poole P.S."/>
            <person name="Dixon R.A."/>
            <person name="James E.K."/>
        </authorList>
    </citation>
    <scope>NUCLEOTIDE SEQUENCE [LARGE SCALE GENOMIC DNA]</scope>
    <source>
        <strain evidence="2 3">ToN1</strain>
    </source>
</reference>
<dbReference type="Pfam" id="PF02515">
    <property type="entry name" value="CoA_transf_3"/>
    <property type="match status" value="1"/>
</dbReference>
<organism evidence="2 3">
    <name type="scientific">Aromatoleum petrolei</name>
    <dbReference type="NCBI Taxonomy" id="76116"/>
    <lineage>
        <taxon>Bacteria</taxon>
        <taxon>Pseudomonadati</taxon>
        <taxon>Pseudomonadota</taxon>
        <taxon>Betaproteobacteria</taxon>
        <taxon>Rhodocyclales</taxon>
        <taxon>Rhodocyclaceae</taxon>
        <taxon>Aromatoleum</taxon>
    </lineage>
</organism>
<dbReference type="Gene3D" id="3.40.50.10540">
    <property type="entry name" value="Crotonobetainyl-coa:carnitine coa-transferase, domain 1"/>
    <property type="match status" value="1"/>
</dbReference>
<dbReference type="RefSeq" id="WP_169206020.1">
    <property type="nucleotide sequence ID" value="NZ_CP059560.1"/>
</dbReference>
<dbReference type="EMBL" id="WTVR01000014">
    <property type="protein sequence ID" value="NMF88602.1"/>
    <property type="molecule type" value="Genomic_DNA"/>
</dbReference>
<protein>
    <recommendedName>
        <fullName evidence="4">CoA transferase</fullName>
    </recommendedName>
</protein>